<dbReference type="FunFam" id="1.10.3080.10:FF:000013">
    <property type="entry name" value="Voltage-gated chloride channel (ClcA)"/>
    <property type="match status" value="1"/>
</dbReference>
<comment type="subcellular location">
    <subcellularLocation>
        <location evidence="1">Membrane</location>
        <topology evidence="1">Multi-pass membrane protein</topology>
    </subcellularLocation>
</comment>
<dbReference type="GO" id="GO:0005247">
    <property type="term" value="F:voltage-gated chloride channel activity"/>
    <property type="evidence" value="ECO:0007669"/>
    <property type="project" value="TreeGrafter"/>
</dbReference>
<dbReference type="SUPFAM" id="SSF81340">
    <property type="entry name" value="Clc chloride channel"/>
    <property type="match status" value="1"/>
</dbReference>
<evidence type="ECO:0000256" key="9">
    <source>
        <dbReference type="SAM" id="Phobius"/>
    </source>
</evidence>
<evidence type="ECO:0000256" key="4">
    <source>
        <dbReference type="ARBA" id="ARBA00022989"/>
    </source>
</evidence>
<dbReference type="PANTHER" id="PTHR45711">
    <property type="entry name" value="CHLORIDE CHANNEL PROTEIN"/>
    <property type="match status" value="1"/>
</dbReference>
<feature type="region of interest" description="Disordered" evidence="8">
    <location>
        <begin position="374"/>
        <end position="393"/>
    </location>
</feature>
<dbReference type="AlphaFoldDB" id="A0A2U3EB30"/>
<feature type="transmembrane region" description="Helical" evidence="9">
    <location>
        <begin position="513"/>
        <end position="530"/>
    </location>
</feature>
<evidence type="ECO:0000256" key="2">
    <source>
        <dbReference type="ARBA" id="ARBA00022448"/>
    </source>
</evidence>
<feature type="transmembrane region" description="Helical" evidence="9">
    <location>
        <begin position="652"/>
        <end position="673"/>
    </location>
</feature>
<name>A0A2U3EB30_PURLI</name>
<accession>A0A2U3EB30</accession>
<evidence type="ECO:0000256" key="5">
    <source>
        <dbReference type="ARBA" id="ARBA00023065"/>
    </source>
</evidence>
<evidence type="ECO:0000256" key="1">
    <source>
        <dbReference type="ARBA" id="ARBA00004141"/>
    </source>
</evidence>
<dbReference type="Gene3D" id="1.10.3080.10">
    <property type="entry name" value="Clc chloride channel"/>
    <property type="match status" value="1"/>
</dbReference>
<feature type="transmembrane region" description="Helical" evidence="9">
    <location>
        <begin position="727"/>
        <end position="752"/>
    </location>
</feature>
<feature type="transmembrane region" description="Helical" evidence="9">
    <location>
        <begin position="591"/>
        <end position="609"/>
    </location>
</feature>
<reference evidence="10 11" key="1">
    <citation type="journal article" date="2016" name="Front. Microbiol.">
        <title>Genome and transcriptome sequences reveal the specific parasitism of the nematophagous Purpureocillium lilacinum 36-1.</title>
        <authorList>
            <person name="Xie J."/>
            <person name="Li S."/>
            <person name="Mo C."/>
            <person name="Xiao X."/>
            <person name="Peng D."/>
            <person name="Wang G."/>
            <person name="Xiao Y."/>
        </authorList>
    </citation>
    <scope>NUCLEOTIDE SEQUENCE [LARGE SCALE GENOMIC DNA]</scope>
    <source>
        <strain evidence="10 11">36-1</strain>
    </source>
</reference>
<sequence>MQSPSFSSATNLCQSSTIDRHLCADIPAPTSPVTAHTQPPLPACAEPPTSAAARGPSFLAGPDPVTAPDSCTMADRDGGLPVSQSVSQPPSPRTVRRPFAMNRHHSSSEHDERTPLLGAPPKSRVRMQTGATTPRIPHLSRNQSYAGSARGSRNHNRHGSWGSRLISALSERRGSMSESKGSIFPDERVWYDQFTSTDWVHDTIADSHRVKALRSRKDFWGRVRVAFDGSQGWILSALSGFVVALIAYTVDVSESTVFDYKDGYCARAWYLDEKVSILTPTVQHGQADLLTPEQKCCPRGACEDWKSWSQAFDYHPFGEKWTDFSIYLLCVIGFSCLSCWITLWTKTVVPSAYRLTTLDENLAAERVPLLADDVHSDDNVSPRQQRDPERESPPMVYYSAAGSGVAEVRVILSGFVLHGFLGFKTLVIKMVALILSVSSGLSLGKEGPFVHMATCVGNIACRLFTKYDRNDAKRREVLSAAAAAGVAVAFGAPLGGVLFGLEEVAYFFPAKTLFRTFFCCIIAALSLKFLNPYGTHKIVMFEIRYLVDWEYFELLSFVFVGILGGAIGALFIKASKYWAHSFRRIGVIKAYPILEVFLVAVTTGLMSYWNGLTKLSVAKLLLSLASPCDDSTDGSKDDLGLCPSSVNDIPPILLTLFVAFLIKGFLTIITFGIKVPAGIYIPSMVVGGLLGRIIGHLVQWLVLVAPGWAIFGNCATASDGTCIQPGVYGLIAAGATMCGVTRLSVTLAVILFELTGSLDYVLPFSLAVLVAKWTADAIEPNSIYDLLTSMNSYPFLDNKHKPVFTGDLADIVPRVRRERVIDITNSPIVPATSLRAKLETLHRAGELDGGLPIVRQDVLVGLIPAPDLEYALDQLVDEQTSLCLMDRVPSIDEDEEDEPDPTDFTRYIDPAPVTLDVRSPLDLVYECFVKLGLRYICVSRDGKYAGLVHKKTFVKYMRELEESES</sequence>
<dbReference type="InterPro" id="IPR001807">
    <property type="entry name" value="ClC"/>
</dbReference>
<dbReference type="InterPro" id="IPR014743">
    <property type="entry name" value="Cl-channel_core"/>
</dbReference>
<feature type="transmembrane region" description="Helical" evidence="9">
    <location>
        <begin position="449"/>
        <end position="465"/>
    </location>
</feature>
<dbReference type="GO" id="GO:0005769">
    <property type="term" value="C:early endosome"/>
    <property type="evidence" value="ECO:0007669"/>
    <property type="project" value="TreeGrafter"/>
</dbReference>
<dbReference type="SUPFAM" id="SSF54631">
    <property type="entry name" value="CBS-domain pair"/>
    <property type="match status" value="1"/>
</dbReference>
<keyword evidence="6 9" id="KW-0472">Membrane</keyword>
<keyword evidence="7" id="KW-0868">Chloride</keyword>
<protein>
    <submittedName>
        <fullName evidence="10">Chloride channel protein 3</fullName>
    </submittedName>
</protein>
<dbReference type="Proteomes" id="UP000245956">
    <property type="component" value="Unassembled WGS sequence"/>
</dbReference>
<evidence type="ECO:0000313" key="10">
    <source>
        <dbReference type="EMBL" id="PWI71711.1"/>
    </source>
</evidence>
<dbReference type="GO" id="GO:0005886">
    <property type="term" value="C:plasma membrane"/>
    <property type="evidence" value="ECO:0007669"/>
    <property type="project" value="TreeGrafter"/>
</dbReference>
<keyword evidence="2" id="KW-0813">Transport</keyword>
<feature type="transmembrane region" description="Helical" evidence="9">
    <location>
        <begin position="477"/>
        <end position="501"/>
    </location>
</feature>
<keyword evidence="3 9" id="KW-0812">Transmembrane</keyword>
<dbReference type="PANTHER" id="PTHR45711:SF3">
    <property type="entry name" value="CLC CHANNEL"/>
    <property type="match status" value="1"/>
</dbReference>
<evidence type="ECO:0000256" key="3">
    <source>
        <dbReference type="ARBA" id="ARBA00022692"/>
    </source>
</evidence>
<evidence type="ECO:0000313" key="11">
    <source>
        <dbReference type="Proteomes" id="UP000245956"/>
    </source>
</evidence>
<evidence type="ECO:0000256" key="7">
    <source>
        <dbReference type="ARBA" id="ARBA00023214"/>
    </source>
</evidence>
<evidence type="ECO:0000256" key="6">
    <source>
        <dbReference type="ARBA" id="ARBA00023136"/>
    </source>
</evidence>
<dbReference type="CDD" id="cd03684">
    <property type="entry name" value="ClC_3_like"/>
    <property type="match status" value="1"/>
</dbReference>
<feature type="transmembrane region" description="Helical" evidence="9">
    <location>
        <begin position="232"/>
        <end position="250"/>
    </location>
</feature>
<gene>
    <name evidence="10" type="ORF">PCL_11805</name>
</gene>
<feature type="transmembrane region" description="Helical" evidence="9">
    <location>
        <begin position="324"/>
        <end position="344"/>
    </location>
</feature>
<dbReference type="InterPro" id="IPR046342">
    <property type="entry name" value="CBS_dom_sf"/>
</dbReference>
<keyword evidence="4 9" id="KW-1133">Transmembrane helix</keyword>
<dbReference type="PRINTS" id="PR00762">
    <property type="entry name" value="CLCHANNEL"/>
</dbReference>
<dbReference type="Pfam" id="PF00654">
    <property type="entry name" value="Voltage_CLC"/>
    <property type="match status" value="1"/>
</dbReference>
<evidence type="ECO:0000256" key="8">
    <source>
        <dbReference type="SAM" id="MobiDB-lite"/>
    </source>
</evidence>
<organism evidence="10 11">
    <name type="scientific">Purpureocillium lilacinum</name>
    <name type="common">Paecilomyces lilacinus</name>
    <dbReference type="NCBI Taxonomy" id="33203"/>
    <lineage>
        <taxon>Eukaryota</taxon>
        <taxon>Fungi</taxon>
        <taxon>Dikarya</taxon>
        <taxon>Ascomycota</taxon>
        <taxon>Pezizomycotina</taxon>
        <taxon>Sordariomycetes</taxon>
        <taxon>Hypocreomycetidae</taxon>
        <taxon>Hypocreales</taxon>
        <taxon>Ophiocordycipitaceae</taxon>
        <taxon>Purpureocillium</taxon>
    </lineage>
</organism>
<proteinExistence type="predicted"/>
<feature type="transmembrane region" description="Helical" evidence="9">
    <location>
        <begin position="551"/>
        <end position="571"/>
    </location>
</feature>
<feature type="region of interest" description="Disordered" evidence="8">
    <location>
        <begin position="27"/>
        <end position="160"/>
    </location>
</feature>
<dbReference type="EMBL" id="LCWV01000007">
    <property type="protein sequence ID" value="PWI71711.1"/>
    <property type="molecule type" value="Genomic_DNA"/>
</dbReference>
<feature type="transmembrane region" description="Helical" evidence="9">
    <location>
        <begin position="693"/>
        <end position="715"/>
    </location>
</feature>
<feature type="transmembrane region" description="Helical" evidence="9">
    <location>
        <begin position="415"/>
        <end position="437"/>
    </location>
</feature>
<keyword evidence="5" id="KW-0406">Ion transport</keyword>
<dbReference type="GO" id="GO:0005794">
    <property type="term" value="C:Golgi apparatus"/>
    <property type="evidence" value="ECO:0007669"/>
    <property type="project" value="TreeGrafter"/>
</dbReference>
<comment type="caution">
    <text evidence="10">The sequence shown here is derived from an EMBL/GenBank/DDBJ whole genome shotgun (WGS) entry which is preliminary data.</text>
</comment>
<feature type="compositionally biased region" description="Basic and acidic residues" evidence="8">
    <location>
        <begin position="374"/>
        <end position="392"/>
    </location>
</feature>